<evidence type="ECO:0000256" key="11">
    <source>
        <dbReference type="ARBA" id="ARBA00025912"/>
    </source>
</evidence>
<comment type="cofactor">
    <cofactor evidence="12">
        <name>heme</name>
        <dbReference type="ChEBI" id="CHEBI:30413"/>
    </cofactor>
    <text evidence="12">The heme is bound between the two transmembrane subunits.</text>
</comment>
<dbReference type="GO" id="GO:0009055">
    <property type="term" value="F:electron transfer activity"/>
    <property type="evidence" value="ECO:0007669"/>
    <property type="project" value="InterPro"/>
</dbReference>
<dbReference type="GO" id="GO:0006099">
    <property type="term" value="P:tricarboxylic acid cycle"/>
    <property type="evidence" value="ECO:0007669"/>
    <property type="project" value="InterPro"/>
</dbReference>
<feature type="binding site" description="axial binding residue" evidence="12">
    <location>
        <position position="80"/>
    </location>
    <ligand>
        <name>heme</name>
        <dbReference type="ChEBI" id="CHEBI:30413"/>
        <note>ligand shared with second transmembrane subunit</note>
    </ligand>
    <ligandPart>
        <name>Fe</name>
        <dbReference type="ChEBI" id="CHEBI:18248"/>
    </ligandPart>
</feature>
<dbReference type="InterPro" id="IPR000701">
    <property type="entry name" value="SuccDH_FuR_B_TM-su"/>
</dbReference>
<evidence type="ECO:0000256" key="9">
    <source>
        <dbReference type="ARBA" id="ARBA00023004"/>
    </source>
</evidence>
<sequence>MSRVRPVFLDLRRIALPLPGLVSILHRVSGLLLVLALPSVAWLVERALSGPEGFAVVVVMLDAWPSRLLQGVLLWSLLHHLLAGLRHLALDLGWGLERVMARRTAWLTLVTALVLLVGFLLVGGWR</sequence>
<comment type="similarity">
    <text evidence="3">Belongs to the cytochrome b560 family.</text>
</comment>
<evidence type="ECO:0000256" key="4">
    <source>
        <dbReference type="ARBA" id="ARBA00020076"/>
    </source>
</evidence>
<accession>A0A1H3BN22</accession>
<name>A0A1H3BN22_ALLWA</name>
<keyword evidence="10 13" id="KW-0472">Membrane</keyword>
<dbReference type="Pfam" id="PF01127">
    <property type="entry name" value="Sdh_cyt"/>
    <property type="match status" value="1"/>
</dbReference>
<keyword evidence="8 13" id="KW-1133">Transmembrane helix</keyword>
<dbReference type="PIRSF" id="PIRSF000178">
    <property type="entry name" value="SDH_cyt_b560"/>
    <property type="match status" value="1"/>
</dbReference>
<gene>
    <name evidence="14" type="ORF">SAMN05421644_10366</name>
</gene>
<comment type="subunit">
    <text evidence="11">Part of an enzyme complex containing four subunits: a flavoprotein, an iron-sulfur protein, plus two membrane-anchoring proteins, SdhC and SdhD. The complex can form homotrimers.</text>
</comment>
<reference evidence="15" key="1">
    <citation type="submission" date="2016-10" db="EMBL/GenBank/DDBJ databases">
        <authorList>
            <person name="Varghese N."/>
            <person name="Submissions S."/>
        </authorList>
    </citation>
    <scope>NUCLEOTIDE SEQUENCE [LARGE SCALE GENOMIC DNA]</scope>
    <source>
        <strain evidence="15">DSM 173</strain>
    </source>
</reference>
<keyword evidence="5 12" id="KW-0349">Heme</keyword>
<dbReference type="SUPFAM" id="SSF81343">
    <property type="entry name" value="Fumarate reductase respiratory complex transmembrane subunits"/>
    <property type="match status" value="1"/>
</dbReference>
<evidence type="ECO:0000256" key="5">
    <source>
        <dbReference type="ARBA" id="ARBA00022617"/>
    </source>
</evidence>
<dbReference type="Proteomes" id="UP000198672">
    <property type="component" value="Unassembled WGS sequence"/>
</dbReference>
<dbReference type="InterPro" id="IPR034804">
    <property type="entry name" value="SQR/QFR_C/D"/>
</dbReference>
<dbReference type="NCBIfam" id="TIGR02970">
    <property type="entry name" value="succ_dehyd_cytB"/>
    <property type="match status" value="1"/>
</dbReference>
<evidence type="ECO:0000256" key="12">
    <source>
        <dbReference type="PIRSR" id="PIRSR000178-1"/>
    </source>
</evidence>
<dbReference type="OrthoDB" id="9799441at2"/>
<evidence type="ECO:0000313" key="14">
    <source>
        <dbReference type="EMBL" id="SDX42509.1"/>
    </source>
</evidence>
<dbReference type="STRING" id="61595.SAMN05421644_10366"/>
<comment type="subcellular location">
    <subcellularLocation>
        <location evidence="2">Membrane</location>
        <topology evidence="2">Multi-pass membrane protein</topology>
    </subcellularLocation>
</comment>
<dbReference type="PROSITE" id="PS01000">
    <property type="entry name" value="SDH_CYT_1"/>
    <property type="match status" value="1"/>
</dbReference>
<feature type="transmembrane region" description="Helical" evidence="13">
    <location>
        <begin position="21"/>
        <end position="44"/>
    </location>
</feature>
<dbReference type="RefSeq" id="WP_091331821.1">
    <property type="nucleotide sequence ID" value="NZ_FNOW01000003.1"/>
</dbReference>
<evidence type="ECO:0000256" key="8">
    <source>
        <dbReference type="ARBA" id="ARBA00022989"/>
    </source>
</evidence>
<evidence type="ECO:0000256" key="7">
    <source>
        <dbReference type="ARBA" id="ARBA00022723"/>
    </source>
</evidence>
<proteinExistence type="inferred from homology"/>
<keyword evidence="7 12" id="KW-0479">Metal-binding</keyword>
<evidence type="ECO:0000256" key="2">
    <source>
        <dbReference type="ARBA" id="ARBA00004141"/>
    </source>
</evidence>
<dbReference type="InterPro" id="IPR014314">
    <property type="entry name" value="Succ_DH_cytb556"/>
</dbReference>
<feature type="transmembrane region" description="Helical" evidence="13">
    <location>
        <begin position="104"/>
        <end position="125"/>
    </location>
</feature>
<comment type="function">
    <text evidence="1">Membrane-anchoring subunit of succinate dehydrogenase (SDH).</text>
</comment>
<protein>
    <recommendedName>
        <fullName evidence="4">Succinate dehydrogenase cytochrome b556 subunit</fullName>
    </recommendedName>
</protein>
<keyword evidence="9 12" id="KW-0408">Iron</keyword>
<dbReference type="EMBL" id="FNOW01000003">
    <property type="protein sequence ID" value="SDX42509.1"/>
    <property type="molecule type" value="Genomic_DNA"/>
</dbReference>
<evidence type="ECO:0000313" key="15">
    <source>
        <dbReference type="Proteomes" id="UP000198672"/>
    </source>
</evidence>
<evidence type="ECO:0000256" key="3">
    <source>
        <dbReference type="ARBA" id="ARBA00007244"/>
    </source>
</evidence>
<dbReference type="CDD" id="cd03499">
    <property type="entry name" value="SQR_TypeC_SdhC"/>
    <property type="match status" value="1"/>
</dbReference>
<dbReference type="InterPro" id="IPR018495">
    <property type="entry name" value="Succ_DH_cyt_bsu_CS"/>
</dbReference>
<feature type="transmembrane region" description="Helical" evidence="13">
    <location>
        <begin position="64"/>
        <end position="83"/>
    </location>
</feature>
<evidence type="ECO:0000256" key="13">
    <source>
        <dbReference type="SAM" id="Phobius"/>
    </source>
</evidence>
<organism evidence="14 15">
    <name type="scientific">Allochromatium warmingii</name>
    <name type="common">Chromatium warmingii</name>
    <dbReference type="NCBI Taxonomy" id="61595"/>
    <lineage>
        <taxon>Bacteria</taxon>
        <taxon>Pseudomonadati</taxon>
        <taxon>Pseudomonadota</taxon>
        <taxon>Gammaproteobacteria</taxon>
        <taxon>Chromatiales</taxon>
        <taxon>Chromatiaceae</taxon>
        <taxon>Allochromatium</taxon>
    </lineage>
</organism>
<dbReference type="GO" id="GO:0046872">
    <property type="term" value="F:metal ion binding"/>
    <property type="evidence" value="ECO:0007669"/>
    <property type="project" value="UniProtKB-KW"/>
</dbReference>
<dbReference type="GO" id="GO:0016020">
    <property type="term" value="C:membrane"/>
    <property type="evidence" value="ECO:0007669"/>
    <property type="project" value="UniProtKB-SubCell"/>
</dbReference>
<evidence type="ECO:0000256" key="1">
    <source>
        <dbReference type="ARBA" id="ARBA00004050"/>
    </source>
</evidence>
<keyword evidence="15" id="KW-1185">Reference proteome</keyword>
<dbReference type="AlphaFoldDB" id="A0A1H3BN22"/>
<evidence type="ECO:0000256" key="10">
    <source>
        <dbReference type="ARBA" id="ARBA00023136"/>
    </source>
</evidence>
<keyword evidence="6 13" id="KW-0812">Transmembrane</keyword>
<evidence type="ECO:0000256" key="6">
    <source>
        <dbReference type="ARBA" id="ARBA00022692"/>
    </source>
</evidence>
<dbReference type="Gene3D" id="1.20.1300.10">
    <property type="entry name" value="Fumarate reductase/succinate dehydrogenase, transmembrane subunit"/>
    <property type="match status" value="1"/>
</dbReference>